<accession>E0I3C2</accession>
<dbReference type="RefSeq" id="WP_006036314.1">
    <property type="nucleotide sequence ID" value="NZ_AEDD01000001.1"/>
</dbReference>
<protein>
    <recommendedName>
        <fullName evidence="1">DUF1540 domain-containing protein</fullName>
    </recommendedName>
</protein>
<dbReference type="AlphaFoldDB" id="E0I3C2"/>
<sequence length="67" mass="7337">MPNGVKCSVANCAFWAKGNNCNAESISIDLDKHASSFYAEFADESFHDHQDEASKSSVTCCQTFRKG</sequence>
<name>E0I3C2_9BACL</name>
<dbReference type="STRING" id="717606.PaecuDRAFT_0297"/>
<dbReference type="EMBL" id="AEDD01000001">
    <property type="protein sequence ID" value="EFM12786.1"/>
    <property type="molecule type" value="Genomic_DNA"/>
</dbReference>
<dbReference type="Proteomes" id="UP000005387">
    <property type="component" value="Unassembled WGS sequence"/>
</dbReference>
<dbReference type="OrthoDB" id="1681234at2"/>
<proteinExistence type="predicted"/>
<dbReference type="InterPro" id="IPR011437">
    <property type="entry name" value="DUF1540"/>
</dbReference>
<dbReference type="Pfam" id="PF07561">
    <property type="entry name" value="DUF1540"/>
    <property type="match status" value="1"/>
</dbReference>
<keyword evidence="3" id="KW-1185">Reference proteome</keyword>
<feature type="domain" description="DUF1540" evidence="1">
    <location>
        <begin position="5"/>
        <end position="64"/>
    </location>
</feature>
<evidence type="ECO:0000313" key="3">
    <source>
        <dbReference type="Proteomes" id="UP000005387"/>
    </source>
</evidence>
<evidence type="ECO:0000259" key="1">
    <source>
        <dbReference type="Pfam" id="PF07561"/>
    </source>
</evidence>
<reference evidence="2 3" key="1">
    <citation type="submission" date="2010-07" db="EMBL/GenBank/DDBJ databases">
        <title>The draft genome of Paenibacillus curdlanolyticus YK9.</title>
        <authorList>
            <consortium name="US DOE Joint Genome Institute (JGI-PGF)"/>
            <person name="Lucas S."/>
            <person name="Copeland A."/>
            <person name="Lapidus A."/>
            <person name="Cheng J.-F."/>
            <person name="Bruce D."/>
            <person name="Goodwin L."/>
            <person name="Pitluck S."/>
            <person name="Land M.L."/>
            <person name="Hauser L."/>
            <person name="Chang Y.-J."/>
            <person name="Jeffries C."/>
            <person name="Anderson I.J."/>
            <person name="Johnson E."/>
            <person name="Loganathan U."/>
            <person name="Mulhopadhyay B."/>
            <person name="Kyrpides N."/>
            <person name="Woyke T.J."/>
        </authorList>
    </citation>
    <scope>NUCLEOTIDE SEQUENCE [LARGE SCALE GENOMIC DNA]</scope>
    <source>
        <strain evidence="2 3">YK9</strain>
    </source>
</reference>
<gene>
    <name evidence="2" type="ORF">PaecuDRAFT_0297</name>
</gene>
<evidence type="ECO:0000313" key="2">
    <source>
        <dbReference type="EMBL" id="EFM12786.1"/>
    </source>
</evidence>
<organism evidence="2 3">
    <name type="scientific">Paenibacillus curdlanolyticus YK9</name>
    <dbReference type="NCBI Taxonomy" id="717606"/>
    <lineage>
        <taxon>Bacteria</taxon>
        <taxon>Bacillati</taxon>
        <taxon>Bacillota</taxon>
        <taxon>Bacilli</taxon>
        <taxon>Bacillales</taxon>
        <taxon>Paenibacillaceae</taxon>
        <taxon>Paenibacillus</taxon>
    </lineage>
</organism>